<dbReference type="OrthoDB" id="185373at2759"/>
<protein>
    <submittedName>
        <fullName evidence="6">Uncharacterized protein</fullName>
    </submittedName>
</protein>
<evidence type="ECO:0000256" key="3">
    <source>
        <dbReference type="ARBA" id="ARBA00044493"/>
    </source>
</evidence>
<organism evidence="6 7">
    <name type="scientific">Fusarium longipes</name>
    <dbReference type="NCBI Taxonomy" id="694270"/>
    <lineage>
        <taxon>Eukaryota</taxon>
        <taxon>Fungi</taxon>
        <taxon>Dikarya</taxon>
        <taxon>Ascomycota</taxon>
        <taxon>Pezizomycotina</taxon>
        <taxon>Sordariomycetes</taxon>
        <taxon>Hypocreomycetidae</taxon>
        <taxon>Hypocreales</taxon>
        <taxon>Nectriaceae</taxon>
        <taxon>Fusarium</taxon>
    </lineage>
</organism>
<evidence type="ECO:0000256" key="2">
    <source>
        <dbReference type="ARBA" id="ARBA00022737"/>
    </source>
</evidence>
<dbReference type="Pfam" id="PF01535">
    <property type="entry name" value="PPR"/>
    <property type="match status" value="3"/>
</dbReference>
<dbReference type="STRING" id="694270.A0A395T7N3"/>
<feature type="region of interest" description="Disordered" evidence="5">
    <location>
        <begin position="1159"/>
        <end position="1179"/>
    </location>
</feature>
<evidence type="ECO:0000313" key="6">
    <source>
        <dbReference type="EMBL" id="RGP80439.1"/>
    </source>
</evidence>
<dbReference type="PANTHER" id="PTHR47447:SF17">
    <property type="entry name" value="OS12G0638900 PROTEIN"/>
    <property type="match status" value="1"/>
</dbReference>
<name>A0A395T7N3_9HYPO</name>
<comment type="subunit">
    <text evidence="4">Binds to mitochondrial small subunit 15S rRNA.</text>
</comment>
<dbReference type="InterPro" id="IPR002885">
    <property type="entry name" value="PPR_rpt"/>
</dbReference>
<proteinExistence type="inferred from homology"/>
<dbReference type="SUPFAM" id="SSF81901">
    <property type="entry name" value="HCP-like"/>
    <property type="match status" value="1"/>
</dbReference>
<dbReference type="Gene3D" id="1.25.40.10">
    <property type="entry name" value="Tetratricopeptide repeat domain"/>
    <property type="match status" value="2"/>
</dbReference>
<feature type="compositionally biased region" description="Basic residues" evidence="5">
    <location>
        <begin position="1160"/>
        <end position="1175"/>
    </location>
</feature>
<dbReference type="EMBL" id="PXOG01000031">
    <property type="protein sequence ID" value="RGP80439.1"/>
    <property type="molecule type" value="Genomic_DNA"/>
</dbReference>
<comment type="similarity">
    <text evidence="1">Belongs to the CCM1 family.</text>
</comment>
<evidence type="ECO:0000256" key="5">
    <source>
        <dbReference type="SAM" id="MobiDB-lite"/>
    </source>
</evidence>
<gene>
    <name evidence="6" type="ORF">FLONG3_1448</name>
</gene>
<evidence type="ECO:0000313" key="7">
    <source>
        <dbReference type="Proteomes" id="UP000266234"/>
    </source>
</evidence>
<keyword evidence="7" id="KW-1185">Reference proteome</keyword>
<dbReference type="InterPro" id="IPR011990">
    <property type="entry name" value="TPR-like_helical_dom_sf"/>
</dbReference>
<keyword evidence="2" id="KW-0677">Repeat</keyword>
<evidence type="ECO:0000256" key="1">
    <source>
        <dbReference type="ARBA" id="ARBA00006192"/>
    </source>
</evidence>
<dbReference type="AlphaFoldDB" id="A0A395T7N3"/>
<reference evidence="6 7" key="1">
    <citation type="journal article" date="2018" name="PLoS Pathog.">
        <title>Evolution of structural diversity of trichothecenes, a family of toxins produced by plant pathogenic and entomopathogenic fungi.</title>
        <authorList>
            <person name="Proctor R.H."/>
            <person name="McCormick S.P."/>
            <person name="Kim H.S."/>
            <person name="Cardoza R.E."/>
            <person name="Stanley A.M."/>
            <person name="Lindo L."/>
            <person name="Kelly A."/>
            <person name="Brown D.W."/>
            <person name="Lee T."/>
            <person name="Vaughan M.M."/>
            <person name="Alexander N.J."/>
            <person name="Busman M."/>
            <person name="Gutierrez S."/>
        </authorList>
    </citation>
    <scope>NUCLEOTIDE SEQUENCE [LARGE SCALE GENOMIC DNA]</scope>
    <source>
        <strain evidence="6 7">NRRL 20695</strain>
    </source>
</reference>
<accession>A0A395T7N3</accession>
<evidence type="ECO:0000256" key="4">
    <source>
        <dbReference type="ARBA" id="ARBA00044511"/>
    </source>
</evidence>
<comment type="caution">
    <text evidence="6">The sequence shown here is derived from an EMBL/GenBank/DDBJ whole genome shotgun (WGS) entry which is preliminary data.</text>
</comment>
<comment type="function">
    <text evidence="3">Regulates mitochondrial small subunit maturation by controlling 15S rRNA 5'-end processing. Localizes to the 5' precursor of the 15S rRNA in a position that is subsequently occupied by mS47 in the mature yeast mtSSU. Uses structure and sequence-specific RNA recognition, binding to a single-stranded region of the precursor and specifically recognizing bases -6 to -1. The exchange of Ccm1 for mS47 is coupled to the irreversible removal of precursor rRNA that is accompanied by conformational changes of the mitoribosomal proteins uS5m and mS26. These conformational changes signal completion of 5'-end rRNA processing through protection of the mature 5'-end of the 15S rRNA and stabilization of mS47. The removal of the 5' precursor together with the dissociation of Ccm1 may be catalyzed by the 5'-3' exoribonuclease Pet127. Involved in the specific removal of group I introns in mitochondrial encoded transcripts.</text>
</comment>
<dbReference type="PANTHER" id="PTHR47447">
    <property type="entry name" value="OS03G0856100 PROTEIN"/>
    <property type="match status" value="1"/>
</dbReference>
<sequence length="1198" mass="137577">MIERTAAALESRSLQRLIHRTSNRSRRLHTGFWQHGAAAIDLSGSLPGSISAVEAVAPESETKQLQANMFASVLMLDFLYPTSTIPVLRRLYPDLSNQYAQRTAIVPSTRAFSSITTPPSDEVATTDRTVPPSDVLNPDEAITQIGAETIIPNKGQTDLELLRRIMNTKGRHFQQAWDLYSGMNNDQRRAVRGPLVSYLSHSHSIVETGRALSIFRQIPPAEWTNQLLSSGILLLMRSGDLPAAVEAFKAGLNNGGLTHGLEFLMADTINSKKWPIALDVWTSYYKSEVTRNPRAKPNLERLQQLGTLTQKGDLYFDFRAYLVGEGRDQYKEIQKDMMAKRALSALRRFFAILALREPCRPAQASVILETLGDNYEYNTYLNTMFNRWYDKLEDRYTMEQLPAIYQKQRELPDASPAMPVYRGLFKVNFPKNRARLEELHNDWVRFKGGLNQWGYEKFLKYYASRGDVPSVKKLWAQFIKDYPELLKEPRGFRSIVNVYAQVGDVEGVKNELDRMVKEYNVQPDLDNWNMLLKAYMRTNDYDGVLDLFDQISSQHEPDSYTYAHVMAMSSKKGDLDTTLEYFNKSQQASVPITKEMGLSLVVAYGRNGQLLEAESLCIEMTHRKIASQAIWNQLLNFNGVEGKIDKVYELLRRMKEFGVEWDDETYQFLLQALVRVNRIHPAYKLLKRAIDERLFLVTPEHYAIVMAAGARLGEAQLVENLFYQLQKSELPVTFSALVALVTSASKKKPGADRTRGLANEFVEYFRQAAEAANSGKSPSNDFADASNVVDLKLSTPEIGRAIALLVELREFGSIEELMSLFVQIFPQYRTKQQFPPEIMSALMHAHYADENYDKVLELWEKTWEDVYASSRKRSGDGIAGGTEYDLCRVVDVVVRAYTEKGDATGLSNTVDKVIAAGFKLTRQNWVIIIRDLSQLDKWERAMYWCETLLMPGWEGWGYKRDIPAKRRNTRMLSPPPKLVLRLQQKWLELRKIAAWAPDVSRILSTAEEKYPRLHHAFTTSEIESMPTKYTVNGKEITAGELDGVLQSLPYQSLLKIKEKMKGDLEKERRRERSLGTPGNTMDKAEWKQMLHDKVHRYARMWFSARKKAYDQELRGVRGPEGDIKIEAKGMDQEDADHREAREQFAYWNKFWDRYDQRRHGEVKKKPARPSGFHRKNPLEAAKIREWRNNRMGRDGHDE</sequence>
<dbReference type="Proteomes" id="UP000266234">
    <property type="component" value="Unassembled WGS sequence"/>
</dbReference>